<dbReference type="InterPro" id="IPR022444">
    <property type="entry name" value="Cofactor-bd_rpt"/>
</dbReference>
<proteinExistence type="predicted"/>
<name>A0A7V8SYL8_9BACT</name>
<dbReference type="EMBL" id="JACDQQ010001892">
    <property type="protein sequence ID" value="MBA0087223.1"/>
    <property type="molecule type" value="Genomic_DNA"/>
</dbReference>
<reference evidence="2" key="1">
    <citation type="submission" date="2020-06" db="EMBL/GenBank/DDBJ databases">
        <title>Legume-microbial interactions unlock mineral nutrients during tropical forest succession.</title>
        <authorList>
            <person name="Epihov D.Z."/>
        </authorList>
    </citation>
    <scope>NUCLEOTIDE SEQUENCE [LARGE SCALE GENOMIC DNA]</scope>
    <source>
        <strain evidence="2">Pan2503</strain>
    </source>
</reference>
<dbReference type="NCBIfam" id="TIGR03807">
    <property type="entry name" value="RR_fam_repeat"/>
    <property type="match status" value="1"/>
</dbReference>
<keyword evidence="3" id="KW-1185">Reference proteome</keyword>
<accession>A0A7V8SYL8</accession>
<dbReference type="AlphaFoldDB" id="A0A7V8SYL8"/>
<dbReference type="InterPro" id="IPR036683">
    <property type="entry name" value="CO_DH_flav_C_dom_sf"/>
</dbReference>
<feature type="domain" description="CO dehydrogenase flavoprotein C-terminal" evidence="1">
    <location>
        <begin position="1"/>
        <end position="52"/>
    </location>
</feature>
<organism evidence="2 3">
    <name type="scientific">Candidatus Acidiferrum panamense</name>
    <dbReference type="NCBI Taxonomy" id="2741543"/>
    <lineage>
        <taxon>Bacteria</taxon>
        <taxon>Pseudomonadati</taxon>
        <taxon>Acidobacteriota</taxon>
        <taxon>Terriglobia</taxon>
        <taxon>Candidatus Acidiferrales</taxon>
        <taxon>Candidatus Acidiferrum</taxon>
    </lineage>
</organism>
<dbReference type="Gene3D" id="3.30.390.50">
    <property type="entry name" value="CO dehydrogenase flavoprotein, C-terminal domain"/>
    <property type="match status" value="1"/>
</dbReference>
<gene>
    <name evidence="2" type="ORF">HRJ53_19745</name>
</gene>
<evidence type="ECO:0000259" key="1">
    <source>
        <dbReference type="Pfam" id="PF03450"/>
    </source>
</evidence>
<evidence type="ECO:0000313" key="2">
    <source>
        <dbReference type="EMBL" id="MBA0087223.1"/>
    </source>
</evidence>
<sequence length="60" mass="6535">EKAVRGKRIVPELVRLASQTAANEIRPIDDIRSTARYRAAVAGNLVAEFLERLSASGSQI</sequence>
<dbReference type="SUPFAM" id="SSF55447">
    <property type="entry name" value="CO dehydrogenase flavoprotein C-terminal domain-like"/>
    <property type="match status" value="1"/>
</dbReference>
<dbReference type="InterPro" id="IPR005107">
    <property type="entry name" value="CO_DH_flav_C"/>
</dbReference>
<dbReference type="Pfam" id="PF03450">
    <property type="entry name" value="CO_deh_flav_C"/>
    <property type="match status" value="1"/>
</dbReference>
<dbReference type="Proteomes" id="UP000567293">
    <property type="component" value="Unassembled WGS sequence"/>
</dbReference>
<comment type="caution">
    <text evidence="2">The sequence shown here is derived from an EMBL/GenBank/DDBJ whole genome shotgun (WGS) entry which is preliminary data.</text>
</comment>
<evidence type="ECO:0000313" key="3">
    <source>
        <dbReference type="Proteomes" id="UP000567293"/>
    </source>
</evidence>
<protein>
    <submittedName>
        <fullName evidence="2">Xanthine dehydrogenase family protein subunit M</fullName>
    </submittedName>
</protein>
<feature type="non-terminal residue" evidence="2">
    <location>
        <position position="1"/>
    </location>
</feature>